<evidence type="ECO:0000313" key="2">
    <source>
        <dbReference type="EMBL" id="TGU70747.1"/>
    </source>
</evidence>
<accession>A0A4S1CBM7</accession>
<keyword evidence="1" id="KW-0812">Transmembrane</keyword>
<reference evidence="2 3" key="1">
    <citation type="submission" date="2019-04" db="EMBL/GenBank/DDBJ databases">
        <title>Geobacter oryzae sp. nov., ferric-reducing bacteria isolated from paddy soil.</title>
        <authorList>
            <person name="Xu Z."/>
            <person name="Masuda Y."/>
            <person name="Itoh H."/>
            <person name="Senoo K."/>
        </authorList>
    </citation>
    <scope>NUCLEOTIDE SEQUENCE [LARGE SCALE GENOMIC DNA]</scope>
    <source>
        <strain evidence="2 3">Red111</strain>
    </source>
</reference>
<feature type="transmembrane region" description="Helical" evidence="1">
    <location>
        <begin position="77"/>
        <end position="97"/>
    </location>
</feature>
<evidence type="ECO:0000313" key="3">
    <source>
        <dbReference type="Proteomes" id="UP000306416"/>
    </source>
</evidence>
<evidence type="ECO:0000256" key="1">
    <source>
        <dbReference type="SAM" id="Phobius"/>
    </source>
</evidence>
<dbReference type="Pfam" id="PF07332">
    <property type="entry name" value="Phage_holin_3_6"/>
    <property type="match status" value="1"/>
</dbReference>
<name>A0A4S1CBM7_9BACT</name>
<proteinExistence type="predicted"/>
<dbReference type="InterPro" id="IPR009937">
    <property type="entry name" value="Phage_holin_3_6"/>
</dbReference>
<gene>
    <name evidence="2" type="ORF">E4633_17280</name>
</gene>
<dbReference type="EMBL" id="SRSC01000004">
    <property type="protein sequence ID" value="TGU70747.1"/>
    <property type="molecule type" value="Genomic_DNA"/>
</dbReference>
<organism evidence="2 3">
    <name type="scientific">Geomonas terrae</name>
    <dbReference type="NCBI Taxonomy" id="2562681"/>
    <lineage>
        <taxon>Bacteria</taxon>
        <taxon>Pseudomonadati</taxon>
        <taxon>Thermodesulfobacteriota</taxon>
        <taxon>Desulfuromonadia</taxon>
        <taxon>Geobacterales</taxon>
        <taxon>Geobacteraceae</taxon>
        <taxon>Geomonas</taxon>
    </lineage>
</organism>
<keyword evidence="1" id="KW-0472">Membrane</keyword>
<dbReference type="AlphaFoldDB" id="A0A4S1CBM7"/>
<sequence length="149" mass="15882">MPEKNEKTIGELVSELGGELRDLLRQELGLFAAEMKEKVVHAAKDAAAIVVGGVLLYTGLLVLTAAIVLGLATIMPAWGAALLVALGLLAMGAVLVLKGGKDVKEMDAKPTQTMGALKETVKWAKTLRFMSSTHRRTRFASRSGIRKAI</sequence>
<protein>
    <submittedName>
        <fullName evidence="2">Phage holin family protein</fullName>
    </submittedName>
</protein>
<feature type="transmembrane region" description="Helical" evidence="1">
    <location>
        <begin position="46"/>
        <end position="71"/>
    </location>
</feature>
<comment type="caution">
    <text evidence="2">The sequence shown here is derived from an EMBL/GenBank/DDBJ whole genome shotgun (WGS) entry which is preliminary data.</text>
</comment>
<dbReference type="RefSeq" id="WP_135872044.1">
    <property type="nucleotide sequence ID" value="NZ_SRSC01000004.1"/>
</dbReference>
<keyword evidence="3" id="KW-1185">Reference proteome</keyword>
<dbReference type="Proteomes" id="UP000306416">
    <property type="component" value="Unassembled WGS sequence"/>
</dbReference>
<keyword evidence="1" id="KW-1133">Transmembrane helix</keyword>